<dbReference type="InterPro" id="IPR027417">
    <property type="entry name" value="P-loop_NTPase"/>
</dbReference>
<gene>
    <name evidence="1" type="ORF">GCM10010326_75920</name>
</gene>
<dbReference type="EMBL" id="BMUU01000024">
    <property type="protein sequence ID" value="GGY70536.1"/>
    <property type="molecule type" value="Genomic_DNA"/>
</dbReference>
<keyword evidence="2" id="KW-1185">Reference proteome</keyword>
<dbReference type="GeneID" id="96295422"/>
<proteinExistence type="predicted"/>
<dbReference type="Proteomes" id="UP000600946">
    <property type="component" value="Unassembled WGS sequence"/>
</dbReference>
<sequence length="726" mass="79858">MTAPVDLAKPTGERQDGVRAARMSYVERAELSLALADHKPLASLGLNPDPLQQLAAALSTVRTETGERADVVLDLVPVRERRLVRRRRRLLARSRRRGPSAYGERLTGGLGGGGAWGSVTAAWSGGKASGAGHDRLPRMTDLRDGVGKFDPAAGAVFAVQLLLRTEASHPQAALACMHRLLAVFATTSGENYFKAHRPRTRRAVARFDHRFASGEFAPRRRQWLTVPEVAGFLKPPTAKCNASSVVRSGGLVPPAPADLPVYAGQRDLVPLGAVIYPDGRERIGAMKVKDLLFALGLGKSGHGKTELGLVQCIALAHNDYGTWFLDPHGEAWARAKPYLAHPHIQSRVWEINLADAEPDQMVVSWNPLSMEGRKPSDVQQVIRTVVEGIAAAQDWGDHAPRARTVLARTAQALALLNLKAVGASHPEMQCTVFQIRSWLTDEDWRKALLPHLPKSVQEYWRTTFPKLPADAVPTVTYVMDRLDTSPALQAFFGCPQSGYDVRAAMDTRRVVFVCPSGSEADALVSCLLIHDLHRAGLSRQDTPRDERETFWGWGDELTALDSSSKGFLAAIAEQLRKYEVRFSGLTQMALRLSAITRQALLQNQSLLSTCAADYDEAAFVARRWNGHVTPETITQLPKYHYLMSITLNGRPTPPFRVRGLSVEEVFAHYNNPDGIPDLDEAIDSNLRRRPVSEILARLEVLDDEVLAHFTGRRPQAAGIDPTTRLD</sequence>
<evidence type="ECO:0000313" key="1">
    <source>
        <dbReference type="EMBL" id="GGY70536.1"/>
    </source>
</evidence>
<accession>A0ABQ3B1G6</accession>
<evidence type="ECO:0000313" key="2">
    <source>
        <dbReference type="Proteomes" id="UP000600946"/>
    </source>
</evidence>
<dbReference type="RefSeq" id="WP_190029527.1">
    <property type="nucleotide sequence ID" value="NZ_BMUU01000024.1"/>
</dbReference>
<protein>
    <submittedName>
        <fullName evidence="1">ATP/GTP-binding protein</fullName>
    </submittedName>
</protein>
<organism evidence="1 2">
    <name type="scientific">Streptomyces xanthochromogenes</name>
    <dbReference type="NCBI Taxonomy" id="67384"/>
    <lineage>
        <taxon>Bacteria</taxon>
        <taxon>Bacillati</taxon>
        <taxon>Actinomycetota</taxon>
        <taxon>Actinomycetes</taxon>
        <taxon>Kitasatosporales</taxon>
        <taxon>Streptomycetaceae</taxon>
        <taxon>Streptomyces</taxon>
    </lineage>
</organism>
<comment type="caution">
    <text evidence="1">The sequence shown here is derived from an EMBL/GenBank/DDBJ whole genome shotgun (WGS) entry which is preliminary data.</text>
</comment>
<name>A0ABQ3B1G6_9ACTN</name>
<dbReference type="SUPFAM" id="SSF52540">
    <property type="entry name" value="P-loop containing nucleoside triphosphate hydrolases"/>
    <property type="match status" value="1"/>
</dbReference>
<reference evidence="2" key="1">
    <citation type="journal article" date="2019" name="Int. J. Syst. Evol. Microbiol.">
        <title>The Global Catalogue of Microorganisms (GCM) 10K type strain sequencing project: providing services to taxonomists for standard genome sequencing and annotation.</title>
        <authorList>
            <consortium name="The Broad Institute Genomics Platform"/>
            <consortium name="The Broad Institute Genome Sequencing Center for Infectious Disease"/>
            <person name="Wu L."/>
            <person name="Ma J."/>
        </authorList>
    </citation>
    <scope>NUCLEOTIDE SEQUENCE [LARGE SCALE GENOMIC DNA]</scope>
    <source>
        <strain evidence="2">JCM 4594</strain>
    </source>
</reference>